<evidence type="ECO:0000259" key="2">
    <source>
        <dbReference type="Pfam" id="PF02272"/>
    </source>
</evidence>
<dbReference type="OrthoDB" id="9803668at2"/>
<accession>A0A1M4SPL5</accession>
<feature type="domain" description="DDH" evidence="1">
    <location>
        <begin position="20"/>
        <end position="172"/>
    </location>
</feature>
<dbReference type="InterPro" id="IPR003156">
    <property type="entry name" value="DHHA1_dom"/>
</dbReference>
<dbReference type="Pfam" id="PF02272">
    <property type="entry name" value="DHHA1"/>
    <property type="match status" value="1"/>
</dbReference>
<dbReference type="PANTHER" id="PTHR47618:SF1">
    <property type="entry name" value="BIFUNCTIONAL OLIGORIBONUCLEASE AND PAP PHOSPHATASE NRNA"/>
    <property type="match status" value="1"/>
</dbReference>
<evidence type="ECO:0000313" key="4">
    <source>
        <dbReference type="Proteomes" id="UP000184462"/>
    </source>
</evidence>
<dbReference type="InterPro" id="IPR051319">
    <property type="entry name" value="Oligoribo/pAp-PDE_c-di-AMP_PDE"/>
</dbReference>
<dbReference type="RefSeq" id="WP_073190948.1">
    <property type="nucleotide sequence ID" value="NZ_FQTW01000001.1"/>
</dbReference>
<keyword evidence="4" id="KW-1185">Reference proteome</keyword>
<evidence type="ECO:0000259" key="1">
    <source>
        <dbReference type="Pfam" id="PF01368"/>
    </source>
</evidence>
<dbReference type="STRING" id="1155689.SAMN05444278_101266"/>
<dbReference type="InterPro" id="IPR038763">
    <property type="entry name" value="DHH_sf"/>
</dbReference>
<gene>
    <name evidence="3" type="ORF">SAMN05444278_101266</name>
</gene>
<organism evidence="3 4">
    <name type="scientific">Psychroflexus salarius</name>
    <dbReference type="NCBI Taxonomy" id="1155689"/>
    <lineage>
        <taxon>Bacteria</taxon>
        <taxon>Pseudomonadati</taxon>
        <taxon>Bacteroidota</taxon>
        <taxon>Flavobacteriia</taxon>
        <taxon>Flavobacteriales</taxon>
        <taxon>Flavobacteriaceae</taxon>
        <taxon>Psychroflexus</taxon>
    </lineage>
</organism>
<dbReference type="SUPFAM" id="SSF64182">
    <property type="entry name" value="DHH phosphoesterases"/>
    <property type="match status" value="1"/>
</dbReference>
<dbReference type="Proteomes" id="UP000184462">
    <property type="component" value="Unassembled WGS sequence"/>
</dbReference>
<dbReference type="Gene3D" id="3.90.1640.10">
    <property type="entry name" value="inorganic pyrophosphatase (n-terminal core)"/>
    <property type="match status" value="1"/>
</dbReference>
<dbReference type="Pfam" id="PF01368">
    <property type="entry name" value="DHH"/>
    <property type="match status" value="1"/>
</dbReference>
<dbReference type="EMBL" id="FQTW01000001">
    <property type="protein sequence ID" value="SHE34160.1"/>
    <property type="molecule type" value="Genomic_DNA"/>
</dbReference>
<sequence length="336" mass="38098">MKKFKFDGLKQAISTAKNMSIVSHRNPDGDAVGSSLALYICLKEIYPEKSIQVILPNKYPAFLEWLPRQDEILFFEQNPSTSTEILEQSDLIFTLDFNDFSRAGHQMAEVLSALSTEFVMIDHHQQPSEYAKYLYSDTSIGSTCEMIYESFVYLGFKDSLNQQIGECLYTGIMTDTGSFKFPSTSSRTHQIIGELIDLGVENSKIHQNTFDQNSLNRLHLLGVAMQNLRVIEQHQVAYISLSQQELDQHQFQKGDTEGFVNYGLSIKGINFAAIFIENKQEQIIKISFRSVGDVDVNKFAREHFDGGGHKNAAGGKSNLSLEETIRKFEKIIKNDY</sequence>
<dbReference type="Gene3D" id="3.10.310.30">
    <property type="match status" value="1"/>
</dbReference>
<proteinExistence type="predicted"/>
<feature type="domain" description="DHHA1" evidence="2">
    <location>
        <begin position="241"/>
        <end position="333"/>
    </location>
</feature>
<evidence type="ECO:0000313" key="3">
    <source>
        <dbReference type="EMBL" id="SHE34160.1"/>
    </source>
</evidence>
<dbReference type="PANTHER" id="PTHR47618">
    <property type="entry name" value="BIFUNCTIONAL OLIGORIBONUCLEASE AND PAP PHOSPHATASE NRNA"/>
    <property type="match status" value="1"/>
</dbReference>
<protein>
    <submittedName>
        <fullName evidence="3">Phosphoesterase RecJ domain-containing protein</fullName>
    </submittedName>
</protein>
<reference evidence="3 4" key="1">
    <citation type="submission" date="2016-11" db="EMBL/GenBank/DDBJ databases">
        <authorList>
            <person name="Jaros S."/>
            <person name="Januszkiewicz K."/>
            <person name="Wedrychowicz H."/>
        </authorList>
    </citation>
    <scope>NUCLEOTIDE SEQUENCE [LARGE SCALE GENOMIC DNA]</scope>
    <source>
        <strain evidence="3 4">DSM 25661</strain>
    </source>
</reference>
<dbReference type="AlphaFoldDB" id="A0A1M4SPL5"/>
<name>A0A1M4SPL5_9FLAO</name>
<dbReference type="InterPro" id="IPR001667">
    <property type="entry name" value="DDH_dom"/>
</dbReference>
<dbReference type="GO" id="GO:0003676">
    <property type="term" value="F:nucleic acid binding"/>
    <property type="evidence" value="ECO:0007669"/>
    <property type="project" value="InterPro"/>
</dbReference>